<keyword evidence="4" id="KW-1185">Reference proteome</keyword>
<dbReference type="PANTHER" id="PTHR34649:SF1">
    <property type="entry name" value="CILIA- AND FLAGELLA-ASSOCIATED PROTEIN 99"/>
    <property type="match status" value="1"/>
</dbReference>
<comment type="caution">
    <text evidence="3">The sequence shown here is derived from an EMBL/GenBank/DDBJ whole genome shotgun (WGS) entry which is preliminary data.</text>
</comment>
<dbReference type="STRING" id="1754192.A0A1Y1WTZ6"/>
<dbReference type="Proteomes" id="UP000193944">
    <property type="component" value="Unassembled WGS sequence"/>
</dbReference>
<sequence>MDNTINYKELLQHCVNILDSHHYFTNKHLDVLINNNMNFYSEEELYEKYIITKKITDENQRSFIKEVVFGCVRYHKIIKLLLKCLFEDLKSNLKKEEDYTIFVVLSYLILFRLKELGYNNFKAFVDTQPTRKIYKLLEFIFNDKNLAPDGRLKSILKDLLDNAYIEKEILEPLRSVLHQNKKIMGYLEKKINLGMTVKKNTKVTKIKPFLLTKPKPRSLPEPTEIIYRKIKPTVLTNKVLKGSNDKEILQKKKEENKKRIMQRYEKEKKNQFEIVKKTLKRPLKVQPEETPPSPKLQLTKLPKFKPNNVKLNVAAILREEKLLEKQKKKKELDLNNIEVILNKNDFNERREKLKEKELEERKLNELKKRFEIQLLHEDALDAKEDLIKEKQEIVQQIKEEKEENQKFIEESKKIQEQINKEFIKQVHDIEVQATEAKKKMMETKKKNADEIKDESNEIKIQIQKQQEEELEKKAELIKQIRILEKYVMNYKPEIDLTETPNYGFLNEMSIVELKQRLTLAKEAAKEEENRQRELILARKKDKTIILNKIKKNIEKDRIVRSEQRMKNEKNKMERQKRLEDLLNEKMNIHSYNDIYSLKSIHSPTSNLDSIQTLVYQLQQKREQRLKRRNNNKKCKDKSLSTKSLNNNNNNNKNNNKINNINNNINNNGNSNDNSLSVLKSINSINNNYNSLSTIKSINDNINLPQISNNNLESSFNPSLNNNTINLTLQSDKFIIIPNNEVEHNQSLNALPNVYSKSNAVIISNNSIYSNKDNDINEKNRKSALSLNSSDISSNNYSCLSSDKYNENSNTGTDFYTKKQLKNAERNYERKINMFKHQEKIYNEELLRKQMEKKNVNVNFQINEIKS</sequence>
<accession>A0A1Y1WTZ6</accession>
<evidence type="ECO:0000313" key="4">
    <source>
        <dbReference type="Proteomes" id="UP000193944"/>
    </source>
</evidence>
<name>A0A1Y1WTZ6_9FUNG</name>
<evidence type="ECO:0000313" key="3">
    <source>
        <dbReference type="EMBL" id="ORX77009.1"/>
    </source>
</evidence>
<organism evidence="3 4">
    <name type="scientific">Anaeromyces robustus</name>
    <dbReference type="NCBI Taxonomy" id="1754192"/>
    <lineage>
        <taxon>Eukaryota</taxon>
        <taxon>Fungi</taxon>
        <taxon>Fungi incertae sedis</taxon>
        <taxon>Chytridiomycota</taxon>
        <taxon>Chytridiomycota incertae sedis</taxon>
        <taxon>Neocallimastigomycetes</taxon>
        <taxon>Neocallimastigales</taxon>
        <taxon>Neocallimastigaceae</taxon>
        <taxon>Anaeromyces</taxon>
    </lineage>
</organism>
<keyword evidence="1" id="KW-0175">Coiled coil</keyword>
<feature type="region of interest" description="Disordered" evidence="2">
    <location>
        <begin position="621"/>
        <end position="665"/>
    </location>
</feature>
<dbReference type="OrthoDB" id="10262255at2759"/>
<proteinExistence type="predicted"/>
<evidence type="ECO:0000256" key="1">
    <source>
        <dbReference type="SAM" id="Coils"/>
    </source>
</evidence>
<feature type="coiled-coil region" evidence="1">
    <location>
        <begin position="349"/>
        <end position="480"/>
    </location>
</feature>
<dbReference type="EMBL" id="MCFG01000268">
    <property type="protein sequence ID" value="ORX77009.1"/>
    <property type="molecule type" value="Genomic_DNA"/>
</dbReference>
<reference evidence="3 4" key="2">
    <citation type="submission" date="2016-08" db="EMBL/GenBank/DDBJ databases">
        <title>Pervasive Adenine N6-methylation of Active Genes in Fungi.</title>
        <authorList>
            <consortium name="DOE Joint Genome Institute"/>
            <person name="Mondo S.J."/>
            <person name="Dannebaum R.O."/>
            <person name="Kuo R.C."/>
            <person name="Labutti K."/>
            <person name="Haridas S."/>
            <person name="Kuo A."/>
            <person name="Salamov A."/>
            <person name="Ahrendt S.R."/>
            <person name="Lipzen A."/>
            <person name="Sullivan W."/>
            <person name="Andreopoulos W.B."/>
            <person name="Clum A."/>
            <person name="Lindquist E."/>
            <person name="Daum C."/>
            <person name="Ramamoorthy G.K."/>
            <person name="Gryganskyi A."/>
            <person name="Culley D."/>
            <person name="Magnuson J.K."/>
            <person name="James T.Y."/>
            <person name="O'Malley M.A."/>
            <person name="Stajich J.E."/>
            <person name="Spatafora J.W."/>
            <person name="Visel A."/>
            <person name="Grigoriev I.V."/>
        </authorList>
    </citation>
    <scope>NUCLEOTIDE SEQUENCE [LARGE SCALE GENOMIC DNA]</scope>
    <source>
        <strain evidence="3 4">S4</strain>
    </source>
</reference>
<protein>
    <submittedName>
        <fullName evidence="3">Uncharacterized protein</fullName>
    </submittedName>
</protein>
<reference evidence="3 4" key="1">
    <citation type="submission" date="2016-08" db="EMBL/GenBank/DDBJ databases">
        <title>A Parts List for Fungal Cellulosomes Revealed by Comparative Genomics.</title>
        <authorList>
            <consortium name="DOE Joint Genome Institute"/>
            <person name="Haitjema C.H."/>
            <person name="Gilmore S.P."/>
            <person name="Henske J.K."/>
            <person name="Solomon K.V."/>
            <person name="De Groot R."/>
            <person name="Kuo A."/>
            <person name="Mondo S.J."/>
            <person name="Salamov A.A."/>
            <person name="Labutti K."/>
            <person name="Zhao Z."/>
            <person name="Chiniquy J."/>
            <person name="Barry K."/>
            <person name="Brewer H.M."/>
            <person name="Purvine S.O."/>
            <person name="Wright A.T."/>
            <person name="Boxma B."/>
            <person name="Van Alen T."/>
            <person name="Hackstein J.H."/>
            <person name="Baker S.E."/>
            <person name="Grigoriev I.V."/>
            <person name="O'Malley M.A."/>
        </authorList>
    </citation>
    <scope>NUCLEOTIDE SEQUENCE [LARGE SCALE GENOMIC DNA]</scope>
    <source>
        <strain evidence="3 4">S4</strain>
    </source>
</reference>
<feature type="compositionally biased region" description="Basic residues" evidence="2">
    <location>
        <begin position="623"/>
        <end position="635"/>
    </location>
</feature>
<feature type="coiled-coil region" evidence="1">
    <location>
        <begin position="510"/>
        <end position="585"/>
    </location>
</feature>
<dbReference type="AlphaFoldDB" id="A0A1Y1WTZ6"/>
<dbReference type="PANTHER" id="PTHR34649">
    <property type="entry name" value="CILIA- AND FLAGELLA-ASSOCIATED PROTEIN 99"/>
    <property type="match status" value="1"/>
</dbReference>
<gene>
    <name evidence="3" type="ORF">BCR32DRAFT_295891</name>
</gene>
<feature type="compositionally biased region" description="Low complexity" evidence="2">
    <location>
        <begin position="640"/>
        <end position="665"/>
    </location>
</feature>
<dbReference type="InterPro" id="IPR039341">
    <property type="entry name" value="CFAP99"/>
</dbReference>
<evidence type="ECO:0000256" key="2">
    <source>
        <dbReference type="SAM" id="MobiDB-lite"/>
    </source>
</evidence>